<reference evidence="2" key="1">
    <citation type="submission" date="2020-05" db="EMBL/GenBank/DDBJ databases">
        <authorList>
            <person name="Chiriac C."/>
            <person name="Salcher M."/>
            <person name="Ghai R."/>
            <person name="Kavagutti S V."/>
        </authorList>
    </citation>
    <scope>NUCLEOTIDE SEQUENCE</scope>
</reference>
<evidence type="ECO:0000256" key="1">
    <source>
        <dbReference type="SAM" id="MobiDB-lite"/>
    </source>
</evidence>
<sequence length="88" mass="8727">MPESIGDLVGGLEFALAIEFDAALGAGEDFTGRGGGIGSANLHTEFGELAIAGGASVTRDWMSRCAAAAKSREHRGGAETGDGETSGG</sequence>
<dbReference type="AlphaFoldDB" id="A0A6J6MXH9"/>
<dbReference type="EMBL" id="CAEZXM010000004">
    <property type="protein sequence ID" value="CAB4678656.1"/>
    <property type="molecule type" value="Genomic_DNA"/>
</dbReference>
<accession>A0A6J6MXH9</accession>
<protein>
    <submittedName>
        <fullName evidence="2">Unannotated protein</fullName>
    </submittedName>
</protein>
<organism evidence="2">
    <name type="scientific">freshwater metagenome</name>
    <dbReference type="NCBI Taxonomy" id="449393"/>
    <lineage>
        <taxon>unclassified sequences</taxon>
        <taxon>metagenomes</taxon>
        <taxon>ecological metagenomes</taxon>
    </lineage>
</organism>
<gene>
    <name evidence="2" type="ORF">UFOPK2366_00049</name>
</gene>
<name>A0A6J6MXH9_9ZZZZ</name>
<proteinExistence type="predicted"/>
<evidence type="ECO:0000313" key="2">
    <source>
        <dbReference type="EMBL" id="CAB4678656.1"/>
    </source>
</evidence>
<feature type="compositionally biased region" description="Gly residues" evidence="1">
    <location>
        <begin position="78"/>
        <end position="88"/>
    </location>
</feature>
<feature type="region of interest" description="Disordered" evidence="1">
    <location>
        <begin position="68"/>
        <end position="88"/>
    </location>
</feature>